<sequence length="322" mass="33361">MDLCAARLHGCTVLGARKIFASALLGCVLFLATRDASASACCGSGHGLGQRLGPFERAAIGLSFRFSDRFGSHGHAGTFTLAPPGTLDTESRAELGCLFAPIPRLQLGLLAPVLLNIRGARDGTDVGGGFGDLSLSARFDIVSLTTTSAWPAIALTAGVSLPTGRSAADAKDPLATDATGLGAVEVRPGVFVEKNWDNEATAVFSASIGLRTPMTGARGERIELGPRMRLVAAAGPVFSTGWSLSAGLVHEYESAPAIGGATTPDADRRRTAALLFAGYDISERFTALASLEVDLPVSSLGKNEPSAVAFAIGLRRSFPRYE</sequence>
<keyword evidence="2" id="KW-1185">Reference proteome</keyword>
<evidence type="ECO:0000313" key="2">
    <source>
        <dbReference type="Proteomes" id="UP001221411"/>
    </source>
</evidence>
<name>A0ABT5F5Q7_9BACT</name>
<gene>
    <name evidence="1" type="ORF">POL67_49340</name>
</gene>
<dbReference type="EMBL" id="JAQNDO010000001">
    <property type="protein sequence ID" value="MDC0749432.1"/>
    <property type="molecule type" value="Genomic_DNA"/>
</dbReference>
<protein>
    <recommendedName>
        <fullName evidence="3">Transporter</fullName>
    </recommendedName>
</protein>
<comment type="caution">
    <text evidence="1">The sequence shown here is derived from an EMBL/GenBank/DDBJ whole genome shotgun (WGS) entry which is preliminary data.</text>
</comment>
<dbReference type="RefSeq" id="WP_271929283.1">
    <property type="nucleotide sequence ID" value="NZ_JAQNDO010000001.1"/>
</dbReference>
<accession>A0ABT5F5Q7</accession>
<proteinExistence type="predicted"/>
<organism evidence="1 2">
    <name type="scientific">Polyangium mundeleinium</name>
    <dbReference type="NCBI Taxonomy" id="2995306"/>
    <lineage>
        <taxon>Bacteria</taxon>
        <taxon>Pseudomonadati</taxon>
        <taxon>Myxococcota</taxon>
        <taxon>Polyangia</taxon>
        <taxon>Polyangiales</taxon>
        <taxon>Polyangiaceae</taxon>
        <taxon>Polyangium</taxon>
    </lineage>
</organism>
<dbReference type="Proteomes" id="UP001221411">
    <property type="component" value="Unassembled WGS sequence"/>
</dbReference>
<reference evidence="1 2" key="1">
    <citation type="submission" date="2022-11" db="EMBL/GenBank/DDBJ databases">
        <title>Minimal conservation of predation-associated metabolite biosynthetic gene clusters underscores biosynthetic potential of Myxococcota including descriptions for ten novel species: Archangium lansinium sp. nov., Myxococcus landrumus sp. nov., Nannocystis bai.</title>
        <authorList>
            <person name="Ahearne A."/>
            <person name="Stevens C."/>
            <person name="Dowd S."/>
        </authorList>
    </citation>
    <scope>NUCLEOTIDE SEQUENCE [LARGE SCALE GENOMIC DNA]</scope>
    <source>
        <strain evidence="1 2">RJM3</strain>
    </source>
</reference>
<evidence type="ECO:0000313" key="1">
    <source>
        <dbReference type="EMBL" id="MDC0749432.1"/>
    </source>
</evidence>
<evidence type="ECO:0008006" key="3">
    <source>
        <dbReference type="Google" id="ProtNLM"/>
    </source>
</evidence>